<feature type="transmembrane region" description="Helical" evidence="1">
    <location>
        <begin position="6"/>
        <end position="28"/>
    </location>
</feature>
<organism evidence="3 4">
    <name type="scientific">Saprolegnia parasitica (strain CBS 223.65)</name>
    <dbReference type="NCBI Taxonomy" id="695850"/>
    <lineage>
        <taxon>Eukaryota</taxon>
        <taxon>Sar</taxon>
        <taxon>Stramenopiles</taxon>
        <taxon>Oomycota</taxon>
        <taxon>Saprolegniomycetes</taxon>
        <taxon>Saprolegniales</taxon>
        <taxon>Saprolegniaceae</taxon>
        <taxon>Saprolegnia</taxon>
    </lineage>
</organism>
<dbReference type="GO" id="GO:0004672">
    <property type="term" value="F:protein kinase activity"/>
    <property type="evidence" value="ECO:0007669"/>
    <property type="project" value="InterPro"/>
</dbReference>
<feature type="domain" description="Serine-threonine/tyrosine-protein kinase catalytic" evidence="2">
    <location>
        <begin position="151"/>
        <end position="242"/>
    </location>
</feature>
<evidence type="ECO:0000313" key="4">
    <source>
        <dbReference type="Proteomes" id="UP000030745"/>
    </source>
</evidence>
<keyword evidence="1" id="KW-1133">Transmembrane helix</keyword>
<sequence length="321" mass="35010">MLRSLATYGILVVVICALAIVAIAVLLLRRKYCRRRCQQPELAFRDTRLSSNYSRVEENHPVEYRISLSVQVDGTAFSHQLDSLKTYRCPIKDLKKLKLLTAPTQTTTTYAARIGTDRVDCTVLTPCASSLVMHTHLRGLLPSPSLLDLALLTEPMAYGSLATVFNDPRLNKYLHWTSSNALMVPKTTMARSVAAAVAYLHEKNVVHNAISIDTVFVSSTWHIKLGGLEQSASVGADDAARSTKAADVYLLGRFFQALDLSNAGEPSDGMPDYIQTLTTACLRANPLERPTADAVVAWLSTNGRVTESASDIAVEADATTP</sequence>
<dbReference type="Gene3D" id="1.10.510.10">
    <property type="entry name" value="Transferase(Phosphotransferase) domain 1"/>
    <property type="match status" value="1"/>
</dbReference>
<gene>
    <name evidence="3" type="ORF">SPRG_08430</name>
</gene>
<dbReference type="KEGG" id="spar:SPRG_08430"/>
<accession>A0A067CIJ0</accession>
<dbReference type="SUPFAM" id="SSF56112">
    <property type="entry name" value="Protein kinase-like (PK-like)"/>
    <property type="match status" value="1"/>
</dbReference>
<dbReference type="RefSeq" id="XP_012203054.1">
    <property type="nucleotide sequence ID" value="XM_012347664.1"/>
</dbReference>
<dbReference type="InterPro" id="IPR011009">
    <property type="entry name" value="Kinase-like_dom_sf"/>
</dbReference>
<keyword evidence="4" id="KW-1185">Reference proteome</keyword>
<reference evidence="3 4" key="1">
    <citation type="journal article" date="2013" name="PLoS Genet.">
        <title>Distinctive expansion of potential virulence genes in the genome of the oomycete fish pathogen Saprolegnia parasitica.</title>
        <authorList>
            <person name="Jiang R.H."/>
            <person name="de Bruijn I."/>
            <person name="Haas B.J."/>
            <person name="Belmonte R."/>
            <person name="Lobach L."/>
            <person name="Christie J."/>
            <person name="van den Ackerveken G."/>
            <person name="Bottin A."/>
            <person name="Bulone V."/>
            <person name="Diaz-Moreno S.M."/>
            <person name="Dumas B."/>
            <person name="Fan L."/>
            <person name="Gaulin E."/>
            <person name="Govers F."/>
            <person name="Grenville-Briggs L.J."/>
            <person name="Horner N.R."/>
            <person name="Levin J.Z."/>
            <person name="Mammella M."/>
            <person name="Meijer H.J."/>
            <person name="Morris P."/>
            <person name="Nusbaum C."/>
            <person name="Oome S."/>
            <person name="Phillips A.J."/>
            <person name="van Rooyen D."/>
            <person name="Rzeszutek E."/>
            <person name="Saraiva M."/>
            <person name="Secombes C.J."/>
            <person name="Seidl M.F."/>
            <person name="Snel B."/>
            <person name="Stassen J.H."/>
            <person name="Sykes S."/>
            <person name="Tripathy S."/>
            <person name="van den Berg H."/>
            <person name="Vega-Arreguin J.C."/>
            <person name="Wawra S."/>
            <person name="Young S.K."/>
            <person name="Zeng Q."/>
            <person name="Dieguez-Uribeondo J."/>
            <person name="Russ C."/>
            <person name="Tyler B.M."/>
            <person name="van West P."/>
        </authorList>
    </citation>
    <scope>NUCLEOTIDE SEQUENCE [LARGE SCALE GENOMIC DNA]</scope>
    <source>
        <strain evidence="3 4">CBS 223.65</strain>
    </source>
</reference>
<keyword evidence="1" id="KW-0472">Membrane</keyword>
<dbReference type="VEuPathDB" id="FungiDB:SPRG_08430"/>
<protein>
    <recommendedName>
        <fullName evidence="2">Serine-threonine/tyrosine-protein kinase catalytic domain-containing protein</fullName>
    </recommendedName>
</protein>
<evidence type="ECO:0000256" key="1">
    <source>
        <dbReference type="SAM" id="Phobius"/>
    </source>
</evidence>
<evidence type="ECO:0000259" key="2">
    <source>
        <dbReference type="Pfam" id="PF07714"/>
    </source>
</evidence>
<dbReference type="InterPro" id="IPR001245">
    <property type="entry name" value="Ser-Thr/Tyr_kinase_cat_dom"/>
</dbReference>
<name>A0A067CIJ0_SAPPC</name>
<dbReference type="Pfam" id="PF07714">
    <property type="entry name" value="PK_Tyr_Ser-Thr"/>
    <property type="match status" value="1"/>
</dbReference>
<dbReference type="Proteomes" id="UP000030745">
    <property type="component" value="Unassembled WGS sequence"/>
</dbReference>
<evidence type="ECO:0000313" key="3">
    <source>
        <dbReference type="EMBL" id="KDO26356.1"/>
    </source>
</evidence>
<dbReference type="GeneID" id="24130649"/>
<dbReference type="EMBL" id="KK583225">
    <property type="protein sequence ID" value="KDO26356.1"/>
    <property type="molecule type" value="Genomic_DNA"/>
</dbReference>
<dbReference type="OrthoDB" id="71280at2759"/>
<proteinExistence type="predicted"/>
<dbReference type="AlphaFoldDB" id="A0A067CIJ0"/>
<keyword evidence="1" id="KW-0812">Transmembrane</keyword>